<accession>A0A1S8AB12</accession>
<sequence length="154" mass="17088">MVAVYAEPHLNVVSSLYGIFAVVVVVVRVQFSQKSSVAASPSRPEGHQDCHEHQDRALISSLRQTLRQTWPAPFLARAGTRRALCALPLRHSSAQCSSAQRSAAQRYATLRCVALRWSGPANWGQHPAFGRGNKSFRFWIHIYSDFVSYAPPGN</sequence>
<organism evidence="2">
    <name type="scientific">Rosellinia necatrix</name>
    <name type="common">White root-rot fungus</name>
    <dbReference type="NCBI Taxonomy" id="77044"/>
    <lineage>
        <taxon>Eukaryota</taxon>
        <taxon>Fungi</taxon>
        <taxon>Dikarya</taxon>
        <taxon>Ascomycota</taxon>
        <taxon>Pezizomycotina</taxon>
        <taxon>Sordariomycetes</taxon>
        <taxon>Xylariomycetidae</taxon>
        <taxon>Xylariales</taxon>
        <taxon>Xylariaceae</taxon>
        <taxon>Rosellinia</taxon>
    </lineage>
</organism>
<keyword evidence="3" id="KW-1185">Reference proteome</keyword>
<evidence type="ECO:0000256" key="1">
    <source>
        <dbReference type="SAM" id="Phobius"/>
    </source>
</evidence>
<reference evidence="2" key="1">
    <citation type="submission" date="2016-03" db="EMBL/GenBank/DDBJ databases">
        <title>Draft genome sequence of Rosellinia necatrix.</title>
        <authorList>
            <person name="Kanematsu S."/>
        </authorList>
    </citation>
    <scope>NUCLEOTIDE SEQUENCE [LARGE SCALE GENOMIC DNA]</scope>
    <source>
        <strain evidence="2">W97</strain>
    </source>
</reference>
<dbReference type="EMBL" id="DF977516">
    <property type="protein sequence ID" value="GAW27112.1"/>
    <property type="molecule type" value="Genomic_DNA"/>
</dbReference>
<feature type="transmembrane region" description="Helical" evidence="1">
    <location>
        <begin position="12"/>
        <end position="31"/>
    </location>
</feature>
<proteinExistence type="predicted"/>
<evidence type="ECO:0000313" key="2">
    <source>
        <dbReference type="EMBL" id="GAW27112.1"/>
    </source>
</evidence>
<evidence type="ECO:0000313" key="3">
    <source>
        <dbReference type="Proteomes" id="UP000054516"/>
    </source>
</evidence>
<protein>
    <submittedName>
        <fullName evidence="2">Uncharacterized protein</fullName>
    </submittedName>
</protein>
<gene>
    <name evidence="2" type="ORF">SAMD00023353_7100490</name>
</gene>
<keyword evidence="1" id="KW-0812">Transmembrane</keyword>
<dbReference type="Proteomes" id="UP000054516">
    <property type="component" value="Unassembled WGS sequence"/>
</dbReference>
<dbReference type="AlphaFoldDB" id="A0A1S8AB12"/>
<keyword evidence="1" id="KW-1133">Transmembrane helix</keyword>
<keyword evidence="1" id="KW-0472">Membrane</keyword>
<name>A0A1S8AB12_ROSNE</name>